<dbReference type="GO" id="GO:0051082">
    <property type="term" value="F:unfolded protein binding"/>
    <property type="evidence" value="ECO:0007669"/>
    <property type="project" value="UniProtKB-UniRule"/>
</dbReference>
<keyword evidence="2 5" id="KW-0963">Cytoplasm</keyword>
<dbReference type="HAMAP" id="MF_00822">
    <property type="entry name" value="UreE"/>
    <property type="match status" value="1"/>
</dbReference>
<keyword evidence="4 5" id="KW-0143">Chaperone</keyword>
<comment type="similarity">
    <text evidence="5">Belongs to the UreE family.</text>
</comment>
<dbReference type="GO" id="GO:0005737">
    <property type="term" value="C:cytoplasm"/>
    <property type="evidence" value="ECO:0007669"/>
    <property type="project" value="UniProtKB-SubCell"/>
</dbReference>
<dbReference type="Gene3D" id="3.30.70.790">
    <property type="entry name" value="UreE, C-terminal domain"/>
    <property type="match status" value="1"/>
</dbReference>
<dbReference type="Proteomes" id="UP000248985">
    <property type="component" value="Chromosome 1"/>
</dbReference>
<keyword evidence="3 5" id="KW-0533">Nickel</keyword>
<reference evidence="7 8" key="1">
    <citation type="submission" date="2018-06" db="EMBL/GenBank/DDBJ databases">
        <authorList>
            <consortium name="Pathogen Informatics"/>
            <person name="Doyle S."/>
        </authorList>
    </citation>
    <scope>NUCLEOTIDE SEQUENCE [LARGE SCALE GENOMIC DNA]</scope>
    <source>
        <strain evidence="7 8">NCTC2665</strain>
    </source>
</reference>
<dbReference type="PIRSF" id="PIRSF036402">
    <property type="entry name" value="Ureas_acces_UreE"/>
    <property type="match status" value="1"/>
</dbReference>
<feature type="domain" description="UreE urease accessory N-terminal" evidence="6">
    <location>
        <begin position="6"/>
        <end position="74"/>
    </location>
</feature>
<accession>A0A7Z7KJD2</accession>
<sequence length="165" mass="18469">MIVTEILGNVHDDAGAALVGDRHREQVHLEGSALVKRIQRLRTDHGNEYGLRLPAGSPDLRDGDILTVDDDDEGERGNAVIVRVLSTDVLVISARSLREMAFVAHSLGNRHLPAQFFDADGPFGRDAMVVQHDHTVEDFLRAHDVPHERQERVMDVPFRHAEHTH</sequence>
<dbReference type="GO" id="GO:0006457">
    <property type="term" value="P:protein folding"/>
    <property type="evidence" value="ECO:0007669"/>
    <property type="project" value="InterPro"/>
</dbReference>
<evidence type="ECO:0000313" key="8">
    <source>
        <dbReference type="Proteomes" id="UP000248985"/>
    </source>
</evidence>
<dbReference type="SUPFAM" id="SSF69287">
    <property type="entry name" value="Urease metallochaperone UreE, N-terminal domain"/>
    <property type="match status" value="1"/>
</dbReference>
<organism evidence="7 8">
    <name type="scientific">Micrococcus luteus (strain ATCC 4698 / DSM 20030 / JCM 1464 / CCM 169 / CCUG 5858 / IAM 1056 / NBRC 3333 / NCIMB 9278 / NCTC 2665 / VKM Ac-2230)</name>
    <name type="common">Micrococcus lysodeikticus</name>
    <dbReference type="NCBI Taxonomy" id="465515"/>
    <lineage>
        <taxon>Bacteria</taxon>
        <taxon>Bacillati</taxon>
        <taxon>Actinomycetota</taxon>
        <taxon>Actinomycetes</taxon>
        <taxon>Micrococcales</taxon>
        <taxon>Micrococcaceae</taxon>
        <taxon>Micrococcus</taxon>
    </lineage>
</organism>
<dbReference type="InterPro" id="IPR004029">
    <property type="entry name" value="UreE_N"/>
</dbReference>
<evidence type="ECO:0000256" key="2">
    <source>
        <dbReference type="ARBA" id="ARBA00022490"/>
    </source>
</evidence>
<dbReference type="InterPro" id="IPR036118">
    <property type="entry name" value="UreE_N_sf"/>
</dbReference>
<evidence type="ECO:0000256" key="4">
    <source>
        <dbReference type="ARBA" id="ARBA00023186"/>
    </source>
</evidence>
<name>A0A7Z7KJD2_MICLC</name>
<evidence type="ECO:0000256" key="1">
    <source>
        <dbReference type="ARBA" id="ARBA00004496"/>
    </source>
</evidence>
<dbReference type="GO" id="GO:0065003">
    <property type="term" value="P:protein-containing complex assembly"/>
    <property type="evidence" value="ECO:0007669"/>
    <property type="project" value="InterPro"/>
</dbReference>
<dbReference type="EMBL" id="LS483396">
    <property type="protein sequence ID" value="SQG48848.1"/>
    <property type="molecule type" value="Genomic_DNA"/>
</dbReference>
<dbReference type="AlphaFoldDB" id="A0A7Z7KJD2"/>
<dbReference type="NCBIfam" id="NF009757">
    <property type="entry name" value="PRK13261.2-3"/>
    <property type="match status" value="1"/>
</dbReference>
<dbReference type="GO" id="GO:0016151">
    <property type="term" value="F:nickel cation binding"/>
    <property type="evidence" value="ECO:0007669"/>
    <property type="project" value="UniProtKB-UniRule"/>
</dbReference>
<dbReference type="InterPro" id="IPR007864">
    <property type="entry name" value="UreE_C_dom"/>
</dbReference>
<dbReference type="InterPro" id="IPR012406">
    <property type="entry name" value="UreE"/>
</dbReference>
<comment type="subcellular location">
    <subcellularLocation>
        <location evidence="1 5">Cytoplasm</location>
    </subcellularLocation>
</comment>
<proteinExistence type="inferred from homology"/>
<gene>
    <name evidence="5 7" type="primary">ureE</name>
    <name evidence="7" type="ORF">NCTC2665_01367</name>
</gene>
<dbReference type="Pfam" id="PF05194">
    <property type="entry name" value="UreE_C"/>
    <property type="match status" value="1"/>
</dbReference>
<dbReference type="Pfam" id="PF02814">
    <property type="entry name" value="UreE_N"/>
    <property type="match status" value="1"/>
</dbReference>
<dbReference type="CDD" id="cd00571">
    <property type="entry name" value="UreE"/>
    <property type="match status" value="1"/>
</dbReference>
<evidence type="ECO:0000256" key="5">
    <source>
        <dbReference type="HAMAP-Rule" id="MF_00822"/>
    </source>
</evidence>
<dbReference type="GO" id="GO:0019627">
    <property type="term" value="P:urea metabolic process"/>
    <property type="evidence" value="ECO:0007669"/>
    <property type="project" value="InterPro"/>
</dbReference>
<dbReference type="KEGG" id="mlu:Mlut_03450"/>
<comment type="function">
    <text evidence="5">Involved in urease metallocenter assembly. Binds nickel. Probably functions as a nickel donor during metallocenter assembly.</text>
</comment>
<dbReference type="SMART" id="SM00988">
    <property type="entry name" value="UreE_N"/>
    <property type="match status" value="1"/>
</dbReference>
<protein>
    <recommendedName>
        <fullName evidence="5">Urease accessory protein UreE</fullName>
    </recommendedName>
</protein>
<dbReference type="RefSeq" id="WP_010079476.1">
    <property type="nucleotide sequence ID" value="NC_012803.1"/>
</dbReference>
<dbReference type="Gene3D" id="2.60.260.20">
    <property type="entry name" value="Urease metallochaperone UreE, N-terminal domain"/>
    <property type="match status" value="1"/>
</dbReference>
<evidence type="ECO:0000313" key="7">
    <source>
        <dbReference type="EMBL" id="SQG48848.1"/>
    </source>
</evidence>
<dbReference type="SUPFAM" id="SSF69737">
    <property type="entry name" value="Urease metallochaperone UreE, C-terminal domain"/>
    <property type="match status" value="1"/>
</dbReference>
<evidence type="ECO:0000256" key="3">
    <source>
        <dbReference type="ARBA" id="ARBA00022596"/>
    </source>
</evidence>
<dbReference type="GeneID" id="93344524"/>
<evidence type="ECO:0000259" key="6">
    <source>
        <dbReference type="SMART" id="SM00988"/>
    </source>
</evidence>
<dbReference type="SMR" id="A0A7Z7KJD2"/>